<dbReference type="AlphaFoldDB" id="A0A7R9IQM0"/>
<dbReference type="InterPro" id="IPR050863">
    <property type="entry name" value="CenT-Element_Derived"/>
</dbReference>
<evidence type="ECO:0000259" key="4">
    <source>
        <dbReference type="PROSITE" id="PS51253"/>
    </source>
</evidence>
<comment type="subcellular location">
    <subcellularLocation>
        <location evidence="1">Nucleus</location>
    </subcellularLocation>
</comment>
<dbReference type="PROSITE" id="PS51253">
    <property type="entry name" value="HTH_CENPB"/>
    <property type="match status" value="1"/>
</dbReference>
<dbReference type="Gene3D" id="1.10.10.60">
    <property type="entry name" value="Homeodomain-like"/>
    <property type="match status" value="2"/>
</dbReference>
<organism evidence="5">
    <name type="scientific">Timema tahoe</name>
    <dbReference type="NCBI Taxonomy" id="61484"/>
    <lineage>
        <taxon>Eukaryota</taxon>
        <taxon>Metazoa</taxon>
        <taxon>Ecdysozoa</taxon>
        <taxon>Arthropoda</taxon>
        <taxon>Hexapoda</taxon>
        <taxon>Insecta</taxon>
        <taxon>Pterygota</taxon>
        <taxon>Neoptera</taxon>
        <taxon>Polyneoptera</taxon>
        <taxon>Phasmatodea</taxon>
        <taxon>Timematodea</taxon>
        <taxon>Timematoidea</taxon>
        <taxon>Timematidae</taxon>
        <taxon>Timema</taxon>
    </lineage>
</organism>
<gene>
    <name evidence="5" type="ORF">TTEB3V08_LOCUS10608</name>
</gene>
<dbReference type="InterPro" id="IPR006600">
    <property type="entry name" value="HTH_CenpB_DNA-bd_dom"/>
</dbReference>
<sequence>MSSKRKSDARNTGLSKRSRKAITLEVKHKMLNLHDSGMKVSKLAAAFGMSHSSVSGILKEREKYLEQVNSAVPMQSTVVRRREGLIPEVEKILIAWVNQQTQTVHRPPDQAEISAKALSVFEAIKEWRGDAAKDETFNASKGWYSRFKKRAGWQNVASQEDEAQRSGSPSRKATNLRTTMQKRSPCLAPSTEDQTLLDFGSALQNRISVRARALRRALCRIPSLLTMSMLKNMISRIV</sequence>
<feature type="compositionally biased region" description="Polar residues" evidence="3">
    <location>
        <begin position="165"/>
        <end position="182"/>
    </location>
</feature>
<dbReference type="PANTHER" id="PTHR19303">
    <property type="entry name" value="TRANSPOSON"/>
    <property type="match status" value="1"/>
</dbReference>
<dbReference type="GO" id="GO:0005634">
    <property type="term" value="C:nucleus"/>
    <property type="evidence" value="ECO:0007669"/>
    <property type="project" value="UniProtKB-SubCell"/>
</dbReference>
<dbReference type="SUPFAM" id="SSF46689">
    <property type="entry name" value="Homeodomain-like"/>
    <property type="match status" value="2"/>
</dbReference>
<reference evidence="5" key="1">
    <citation type="submission" date="2020-11" db="EMBL/GenBank/DDBJ databases">
        <authorList>
            <person name="Tran Van P."/>
        </authorList>
    </citation>
    <scope>NUCLEOTIDE SEQUENCE</scope>
</reference>
<dbReference type="InterPro" id="IPR009057">
    <property type="entry name" value="Homeodomain-like_sf"/>
</dbReference>
<evidence type="ECO:0000313" key="5">
    <source>
        <dbReference type="EMBL" id="CAD7462718.1"/>
    </source>
</evidence>
<dbReference type="EMBL" id="OE006522">
    <property type="protein sequence ID" value="CAD7462718.1"/>
    <property type="molecule type" value="Genomic_DNA"/>
</dbReference>
<dbReference type="SMART" id="SM00674">
    <property type="entry name" value="CENPB"/>
    <property type="match status" value="1"/>
</dbReference>
<dbReference type="Pfam" id="PF03221">
    <property type="entry name" value="HTH_Tnp_Tc5"/>
    <property type="match status" value="1"/>
</dbReference>
<proteinExistence type="predicted"/>
<feature type="region of interest" description="Disordered" evidence="3">
    <location>
        <begin position="157"/>
        <end position="183"/>
    </location>
</feature>
<keyword evidence="2" id="KW-0238">DNA-binding</keyword>
<protein>
    <recommendedName>
        <fullName evidence="4">HTH CENPB-type domain-containing protein</fullName>
    </recommendedName>
</protein>
<accession>A0A7R9IQM0</accession>
<evidence type="ECO:0000256" key="1">
    <source>
        <dbReference type="ARBA" id="ARBA00004123"/>
    </source>
</evidence>
<evidence type="ECO:0000256" key="3">
    <source>
        <dbReference type="SAM" id="MobiDB-lite"/>
    </source>
</evidence>
<name>A0A7R9IQM0_9NEOP</name>
<dbReference type="PANTHER" id="PTHR19303:SF26">
    <property type="entry name" value="TIGGER TRANSPOSABLE ELEMENT-DERIVED PROTEIN 1"/>
    <property type="match status" value="1"/>
</dbReference>
<feature type="domain" description="HTH CENPB-type" evidence="4">
    <location>
        <begin position="77"/>
        <end position="157"/>
    </location>
</feature>
<dbReference type="GO" id="GO:0003677">
    <property type="term" value="F:DNA binding"/>
    <property type="evidence" value="ECO:0007669"/>
    <property type="project" value="UniProtKB-KW"/>
</dbReference>
<evidence type="ECO:0000256" key="2">
    <source>
        <dbReference type="ARBA" id="ARBA00023125"/>
    </source>
</evidence>